<reference evidence="1" key="1">
    <citation type="submission" date="2014-05" db="EMBL/GenBank/DDBJ databases">
        <authorList>
            <person name="Chronopoulou M."/>
        </authorList>
    </citation>
    <scope>NUCLEOTIDE SEQUENCE</scope>
    <source>
        <tissue evidence="1">Whole organism</tissue>
    </source>
</reference>
<dbReference type="EMBL" id="HACA01014198">
    <property type="protein sequence ID" value="CDW31559.1"/>
    <property type="molecule type" value="Transcribed_RNA"/>
</dbReference>
<name>A0A0K2TZV5_LEPSM</name>
<sequence length="52" mass="5855">MMVSREGMGLPVYFSIIFVKVGCLAMDKGILHAIRIFVRSELKSDLMYSSLT</sequence>
<protein>
    <submittedName>
        <fullName evidence="1">Uncharacterized protein</fullName>
    </submittedName>
</protein>
<organism evidence="1">
    <name type="scientific">Lepeophtheirus salmonis</name>
    <name type="common">Salmon louse</name>
    <name type="synonym">Caligus salmonis</name>
    <dbReference type="NCBI Taxonomy" id="72036"/>
    <lineage>
        <taxon>Eukaryota</taxon>
        <taxon>Metazoa</taxon>
        <taxon>Ecdysozoa</taxon>
        <taxon>Arthropoda</taxon>
        <taxon>Crustacea</taxon>
        <taxon>Multicrustacea</taxon>
        <taxon>Hexanauplia</taxon>
        <taxon>Copepoda</taxon>
        <taxon>Siphonostomatoida</taxon>
        <taxon>Caligidae</taxon>
        <taxon>Lepeophtheirus</taxon>
    </lineage>
</organism>
<accession>A0A0K2TZV5</accession>
<dbReference type="AlphaFoldDB" id="A0A0K2TZV5"/>
<proteinExistence type="predicted"/>
<evidence type="ECO:0000313" key="1">
    <source>
        <dbReference type="EMBL" id="CDW31559.1"/>
    </source>
</evidence>